<name>A0A841KVB1_9FIRM</name>
<feature type="chain" id="PRO_5039477554" evidence="1">
    <location>
        <begin position="24"/>
        <end position="126"/>
    </location>
</feature>
<keyword evidence="3" id="KW-1185">Reference proteome</keyword>
<organism evidence="2 3">
    <name type="scientific">Anaerosolibacter carboniphilus</name>
    <dbReference type="NCBI Taxonomy" id="1417629"/>
    <lineage>
        <taxon>Bacteria</taxon>
        <taxon>Bacillati</taxon>
        <taxon>Bacillota</taxon>
        <taxon>Clostridia</taxon>
        <taxon>Peptostreptococcales</taxon>
        <taxon>Thermotaleaceae</taxon>
        <taxon>Anaerosolibacter</taxon>
    </lineage>
</organism>
<feature type="signal peptide" evidence="1">
    <location>
        <begin position="1"/>
        <end position="23"/>
    </location>
</feature>
<proteinExistence type="predicted"/>
<dbReference type="AlphaFoldDB" id="A0A841KVB1"/>
<dbReference type="RefSeq" id="WP_184307246.1">
    <property type="nucleotide sequence ID" value="NZ_JACHEN010000001.1"/>
</dbReference>
<gene>
    <name evidence="2" type="ORF">HNQ80_000194</name>
</gene>
<accession>A0A841KVB1</accession>
<evidence type="ECO:0000313" key="2">
    <source>
        <dbReference type="EMBL" id="MBB6214125.1"/>
    </source>
</evidence>
<dbReference type="Proteomes" id="UP000579281">
    <property type="component" value="Unassembled WGS sequence"/>
</dbReference>
<sequence>MNRKSLSLIVSMFMIVFILTSCTSDYDKQVKEYETLYDGTISQIDSENVYKSIKDNNLTSNIEELNKLLEKIEEIVPDNKINDFLVLRTKHDRLKGIIEKGLKWDSLGDLDKLSIKIGIDSLKPKQ</sequence>
<reference evidence="2 3" key="1">
    <citation type="submission" date="2020-08" db="EMBL/GenBank/DDBJ databases">
        <title>Genomic Encyclopedia of Type Strains, Phase IV (KMG-IV): sequencing the most valuable type-strain genomes for metagenomic binning, comparative biology and taxonomic classification.</title>
        <authorList>
            <person name="Goeker M."/>
        </authorList>
    </citation>
    <scope>NUCLEOTIDE SEQUENCE [LARGE SCALE GENOMIC DNA]</scope>
    <source>
        <strain evidence="2 3">DSM 103526</strain>
    </source>
</reference>
<evidence type="ECO:0000313" key="3">
    <source>
        <dbReference type="Proteomes" id="UP000579281"/>
    </source>
</evidence>
<comment type="caution">
    <text evidence="2">The sequence shown here is derived from an EMBL/GenBank/DDBJ whole genome shotgun (WGS) entry which is preliminary data.</text>
</comment>
<dbReference type="PROSITE" id="PS51257">
    <property type="entry name" value="PROKAR_LIPOPROTEIN"/>
    <property type="match status" value="1"/>
</dbReference>
<protein>
    <submittedName>
        <fullName evidence="2">Uncharacterized protein</fullName>
    </submittedName>
</protein>
<keyword evidence="1" id="KW-0732">Signal</keyword>
<dbReference type="EMBL" id="JACHEN010000001">
    <property type="protein sequence ID" value="MBB6214125.1"/>
    <property type="molecule type" value="Genomic_DNA"/>
</dbReference>
<evidence type="ECO:0000256" key="1">
    <source>
        <dbReference type="SAM" id="SignalP"/>
    </source>
</evidence>